<dbReference type="InterPro" id="IPR052026">
    <property type="entry name" value="ExeA_AAA_ATPase_DNA-bind"/>
</dbReference>
<organism evidence="2 3">
    <name type="scientific">Candidatus Fischerbacteria bacterium RBG_13_37_8</name>
    <dbReference type="NCBI Taxonomy" id="1817863"/>
    <lineage>
        <taxon>Bacteria</taxon>
        <taxon>Candidatus Fischeribacteriota</taxon>
    </lineage>
</organism>
<dbReference type="Proteomes" id="UP000178943">
    <property type="component" value="Unassembled WGS sequence"/>
</dbReference>
<proteinExistence type="predicted"/>
<dbReference type="PANTHER" id="PTHR35894">
    <property type="entry name" value="GENERAL SECRETION PATHWAY PROTEIN A-RELATED"/>
    <property type="match status" value="1"/>
</dbReference>
<feature type="domain" description="AAA+ ATPase" evidence="1">
    <location>
        <begin position="41"/>
        <end position="182"/>
    </location>
</feature>
<dbReference type="SUPFAM" id="SSF52540">
    <property type="entry name" value="P-loop containing nucleoside triphosphate hydrolases"/>
    <property type="match status" value="1"/>
</dbReference>
<evidence type="ECO:0000313" key="3">
    <source>
        <dbReference type="Proteomes" id="UP000178943"/>
    </source>
</evidence>
<dbReference type="GO" id="GO:0016887">
    <property type="term" value="F:ATP hydrolysis activity"/>
    <property type="evidence" value="ECO:0007669"/>
    <property type="project" value="InterPro"/>
</dbReference>
<dbReference type="Pfam" id="PF13401">
    <property type="entry name" value="AAA_22"/>
    <property type="match status" value="1"/>
</dbReference>
<evidence type="ECO:0000259" key="1">
    <source>
        <dbReference type="SMART" id="SM00382"/>
    </source>
</evidence>
<gene>
    <name evidence="2" type="ORF">A2Y62_04380</name>
</gene>
<dbReference type="InterPro" id="IPR003593">
    <property type="entry name" value="AAA+_ATPase"/>
</dbReference>
<dbReference type="Gene3D" id="3.40.50.300">
    <property type="entry name" value="P-loop containing nucleotide triphosphate hydrolases"/>
    <property type="match status" value="1"/>
</dbReference>
<protein>
    <recommendedName>
        <fullName evidence="1">AAA+ ATPase domain-containing protein</fullName>
    </recommendedName>
</protein>
<dbReference type="STRING" id="1817863.A2Y62_04380"/>
<dbReference type="SMART" id="SM00382">
    <property type="entry name" value="AAA"/>
    <property type="match status" value="1"/>
</dbReference>
<dbReference type="EMBL" id="MFGW01000013">
    <property type="protein sequence ID" value="OGF68165.1"/>
    <property type="molecule type" value="Genomic_DNA"/>
</dbReference>
<dbReference type="AlphaFoldDB" id="A0A1F5VXW4"/>
<dbReference type="InterPro" id="IPR027417">
    <property type="entry name" value="P-loop_NTPase"/>
</dbReference>
<dbReference type="PANTHER" id="PTHR35894:SF1">
    <property type="entry name" value="PHOSPHORIBULOKINASE _ URIDINE KINASE FAMILY"/>
    <property type="match status" value="1"/>
</dbReference>
<dbReference type="CDD" id="cd00009">
    <property type="entry name" value="AAA"/>
    <property type="match status" value="1"/>
</dbReference>
<sequence>MIKPLFGFTTNPFAKDIDSKKIYMSASMKELFSRLEYMQQTRGLMLLTGEPGVGKTIAIRAFIESLNPSMYYCMYIPLSTVSNADFYRQLCFQLTGEYSYRKAACFHNIQSAITDLVKNNKKVPLIVVDECHLLKPENLYEIQIILNFDLDSTDPVIFIMIGQTHLRDVLSRQVHRALNQRFSLKYALQPLDKTEAREYLLHHLKVAGCKNNIFNDAAIDAIYSNAMGNPREMGSLAWKAIMVAAAEKKQIVTEEDVYCVSKELRQ</sequence>
<name>A0A1F5VXW4_9BACT</name>
<comment type="caution">
    <text evidence="2">The sequence shown here is derived from an EMBL/GenBank/DDBJ whole genome shotgun (WGS) entry which is preliminary data.</text>
</comment>
<accession>A0A1F5VXW4</accession>
<reference evidence="2 3" key="1">
    <citation type="journal article" date="2016" name="Nat. Commun.">
        <title>Thousands of microbial genomes shed light on interconnected biogeochemical processes in an aquifer system.</title>
        <authorList>
            <person name="Anantharaman K."/>
            <person name="Brown C.T."/>
            <person name="Hug L.A."/>
            <person name="Sharon I."/>
            <person name="Castelle C.J."/>
            <person name="Probst A.J."/>
            <person name="Thomas B.C."/>
            <person name="Singh A."/>
            <person name="Wilkins M.J."/>
            <person name="Karaoz U."/>
            <person name="Brodie E.L."/>
            <person name="Williams K.H."/>
            <person name="Hubbard S.S."/>
            <person name="Banfield J.F."/>
        </authorList>
    </citation>
    <scope>NUCLEOTIDE SEQUENCE [LARGE SCALE GENOMIC DNA]</scope>
</reference>
<evidence type="ECO:0000313" key="2">
    <source>
        <dbReference type="EMBL" id="OGF68165.1"/>
    </source>
</evidence>
<dbReference type="InterPro" id="IPR049945">
    <property type="entry name" value="AAA_22"/>
</dbReference>